<dbReference type="CDD" id="cd05233">
    <property type="entry name" value="SDR_c"/>
    <property type="match status" value="1"/>
</dbReference>
<dbReference type="InParanoid" id="K2RIV0"/>
<dbReference type="PANTHER" id="PTHR24148:SF73">
    <property type="entry name" value="HET DOMAIN PROTEIN (AFU_ORTHOLOGUE AFUA_8G01020)"/>
    <property type="match status" value="1"/>
</dbReference>
<dbReference type="Gene3D" id="3.40.50.720">
    <property type="entry name" value="NAD(P)-binding Rossmann-like Domain"/>
    <property type="match status" value="1"/>
</dbReference>
<protein>
    <submittedName>
        <fullName evidence="3">Short-chain dehydrogenase/reductase SDR</fullName>
    </submittedName>
</protein>
<comment type="caution">
    <text evidence="3">The sequence shown here is derived from an EMBL/GenBank/DDBJ whole genome shotgun (WGS) entry which is preliminary data.</text>
</comment>
<dbReference type="InterPro" id="IPR036291">
    <property type="entry name" value="NAD(P)-bd_dom_sf"/>
</dbReference>
<dbReference type="InterPro" id="IPR052895">
    <property type="entry name" value="HetReg/Transcr_Mod"/>
</dbReference>
<dbReference type="EMBL" id="AHHD01000347">
    <property type="protein sequence ID" value="EKG14518.1"/>
    <property type="molecule type" value="Genomic_DNA"/>
</dbReference>
<evidence type="ECO:0000313" key="4">
    <source>
        <dbReference type="Proteomes" id="UP000007129"/>
    </source>
</evidence>
<dbReference type="SUPFAM" id="SSF51735">
    <property type="entry name" value="NAD(P)-binding Rossmann-fold domains"/>
    <property type="match status" value="1"/>
</dbReference>
<feature type="domain" description="Heterokaryon incompatibility" evidence="2">
    <location>
        <begin position="422"/>
        <end position="556"/>
    </location>
</feature>
<dbReference type="PANTHER" id="PTHR24148">
    <property type="entry name" value="ANKYRIN REPEAT DOMAIN-CONTAINING PROTEIN 39 HOMOLOG-RELATED"/>
    <property type="match status" value="1"/>
</dbReference>
<dbReference type="Proteomes" id="UP000007129">
    <property type="component" value="Unassembled WGS sequence"/>
</dbReference>
<keyword evidence="1" id="KW-0521">NADP</keyword>
<dbReference type="STRING" id="1126212.K2RIV0"/>
<dbReference type="AlphaFoldDB" id="K2RIV0"/>
<sequence>MPLWETDYTTTFHHQSYPAISPTRPELSAATKTIFISGGGRGLGTSIVDAFAQAGASHIIVTGRSASSLEAIASRVHAAHPSTKVTGLPGDVSREADVAHVFAQAKAIAPAGIDVLVANAGYLSTVAPVPAATSSAQADDAVTADWWRGFEVNVKGVYLLARHFLAAATPNAVFLNVSAAACHLNPAFPGFSSYASSKIGASRLVETLQIENPGLRFYNIQPGVVKTDMLAKSGLEEMGSVQLPYDDPELPGHFLVWLASPEAEFLKGKFLWANWDVDELTAKKDDIAAGNKLKTGLAQMGAKQLIGPQPASDARLDWNTLSDARFCMSCGFVAEPNDARLPPSPEALPFQQENETDELADGGKSANSDIEHDLAETASTYSPLRMNQREVRLFVLKPGCASDPIMGRIFHCVLDSGQHIPYEAVSYTWADAYGDSSYSETAYCNHAAVRITRNCSSALRRIRHEMDSKVIWIDQICIDQTNMAERGHQVALMPRIYASATQVLIYLCSVEDARYFAGPMPNPNSENTIGFPSVSHLLDADVLRHPWFRRVWVLQEVANARKATLLSSDSSADWETFRNSNSTLRAIPSILSLNLREFVPLSGFADLLERARECYASDPRDKVFALLGILMLPDSAPLVPNYAKSVETVFTETAVALIKILNEEFLVRDGA</sequence>
<organism evidence="3 4">
    <name type="scientific">Macrophomina phaseolina (strain MS6)</name>
    <name type="common">Charcoal rot fungus</name>
    <dbReference type="NCBI Taxonomy" id="1126212"/>
    <lineage>
        <taxon>Eukaryota</taxon>
        <taxon>Fungi</taxon>
        <taxon>Dikarya</taxon>
        <taxon>Ascomycota</taxon>
        <taxon>Pezizomycotina</taxon>
        <taxon>Dothideomycetes</taxon>
        <taxon>Dothideomycetes incertae sedis</taxon>
        <taxon>Botryosphaeriales</taxon>
        <taxon>Botryosphaeriaceae</taxon>
        <taxon>Macrophomina</taxon>
    </lineage>
</organism>
<name>K2RIV0_MACPH</name>
<dbReference type="InterPro" id="IPR002347">
    <property type="entry name" value="SDR_fam"/>
</dbReference>
<accession>K2RIV0</accession>
<dbReference type="Pfam" id="PF06985">
    <property type="entry name" value="HET"/>
    <property type="match status" value="1"/>
</dbReference>
<evidence type="ECO:0000256" key="1">
    <source>
        <dbReference type="ARBA" id="ARBA00022857"/>
    </source>
</evidence>
<dbReference type="InterPro" id="IPR020904">
    <property type="entry name" value="Sc_DH/Rdtase_CS"/>
</dbReference>
<proteinExistence type="predicted"/>
<evidence type="ECO:0000313" key="3">
    <source>
        <dbReference type="EMBL" id="EKG14518.1"/>
    </source>
</evidence>
<dbReference type="InterPro" id="IPR010730">
    <property type="entry name" value="HET"/>
</dbReference>
<dbReference type="HOGENOM" id="CLU_409421_0_0_1"/>
<dbReference type="PROSITE" id="PS00061">
    <property type="entry name" value="ADH_SHORT"/>
    <property type="match status" value="1"/>
</dbReference>
<dbReference type="PRINTS" id="PR00081">
    <property type="entry name" value="GDHRDH"/>
</dbReference>
<dbReference type="OrthoDB" id="1933717at2759"/>
<gene>
    <name evidence="3" type="ORF">MPH_08367</name>
</gene>
<evidence type="ECO:0000259" key="2">
    <source>
        <dbReference type="Pfam" id="PF06985"/>
    </source>
</evidence>
<dbReference type="VEuPathDB" id="FungiDB:MPH_08367"/>
<reference evidence="3 4" key="1">
    <citation type="journal article" date="2012" name="BMC Genomics">
        <title>Tools to kill: Genome of one of the most destructive plant pathogenic fungi Macrophomina phaseolina.</title>
        <authorList>
            <person name="Islam M.S."/>
            <person name="Haque M.S."/>
            <person name="Islam M.M."/>
            <person name="Emdad E.M."/>
            <person name="Halim A."/>
            <person name="Hossen Q.M.M."/>
            <person name="Hossain M.Z."/>
            <person name="Ahmed B."/>
            <person name="Rahim S."/>
            <person name="Rahman M.S."/>
            <person name="Alam M.M."/>
            <person name="Hou S."/>
            <person name="Wan X."/>
            <person name="Saito J.A."/>
            <person name="Alam M."/>
        </authorList>
    </citation>
    <scope>NUCLEOTIDE SEQUENCE [LARGE SCALE GENOMIC DNA]</scope>
    <source>
        <strain evidence="3 4">MS6</strain>
    </source>
</reference>
<dbReference type="Pfam" id="PF00106">
    <property type="entry name" value="adh_short"/>
    <property type="match status" value="1"/>
</dbReference>
<dbReference type="eggNOG" id="KOG0725">
    <property type="taxonomic scope" value="Eukaryota"/>
</dbReference>